<proteinExistence type="predicted"/>
<protein>
    <submittedName>
        <fullName evidence="3">DUF4124 domain-containing protein</fullName>
    </submittedName>
</protein>
<feature type="signal peptide" evidence="2">
    <location>
        <begin position="1"/>
        <end position="23"/>
    </location>
</feature>
<evidence type="ECO:0000313" key="4">
    <source>
        <dbReference type="Proteomes" id="UP001620408"/>
    </source>
</evidence>
<keyword evidence="2" id="KW-0732">Signal</keyword>
<feature type="compositionally biased region" description="Low complexity" evidence="1">
    <location>
        <begin position="154"/>
        <end position="163"/>
    </location>
</feature>
<evidence type="ECO:0000256" key="2">
    <source>
        <dbReference type="SAM" id="SignalP"/>
    </source>
</evidence>
<evidence type="ECO:0000256" key="1">
    <source>
        <dbReference type="SAM" id="MobiDB-lite"/>
    </source>
</evidence>
<dbReference type="EMBL" id="JADIKD010000008">
    <property type="protein sequence ID" value="MFK2916867.1"/>
    <property type="molecule type" value="Genomic_DNA"/>
</dbReference>
<reference evidence="3 4" key="1">
    <citation type="submission" date="2020-10" db="EMBL/GenBank/DDBJ databases">
        <title>Phylogeny of dyella-like bacteria.</title>
        <authorList>
            <person name="Fu J."/>
        </authorList>
    </citation>
    <scope>NUCLEOTIDE SEQUENCE [LARGE SCALE GENOMIC DNA]</scope>
    <source>
        <strain evidence="3 4">BB4</strain>
    </source>
</reference>
<feature type="region of interest" description="Disordered" evidence="1">
    <location>
        <begin position="135"/>
        <end position="174"/>
    </location>
</feature>
<dbReference type="RefSeq" id="WP_379987104.1">
    <property type="nucleotide sequence ID" value="NZ_JADIKD010000008.1"/>
</dbReference>
<sequence length="211" mass="22411">MRLSFFVFLLLLCVSLHPATSFAQAGIHRCISADGHPLFTDQQCAALNATPVQPAPQPASTPSVTTMPASVPPPILCASNIAELRQSVTDAFATRDPNRLAGLMLWGGYGRNAAVADIRALTTLMQQPLLDFGEDRAEQQPAAPPANDLYNLDTTPMAGSSSSAPPPPPTPASTERQLVLRTAATDGSGVPHETRFAIVRRSGCLWLRNAE</sequence>
<accession>A0ABW8K4H2</accession>
<gene>
    <name evidence="3" type="ORF">ISS97_06305</name>
</gene>
<comment type="caution">
    <text evidence="3">The sequence shown here is derived from an EMBL/GenBank/DDBJ whole genome shotgun (WGS) entry which is preliminary data.</text>
</comment>
<dbReference type="Proteomes" id="UP001620408">
    <property type="component" value="Unassembled WGS sequence"/>
</dbReference>
<feature type="chain" id="PRO_5046009818" evidence="2">
    <location>
        <begin position="24"/>
        <end position="211"/>
    </location>
</feature>
<evidence type="ECO:0000313" key="3">
    <source>
        <dbReference type="EMBL" id="MFK2916867.1"/>
    </source>
</evidence>
<name>A0ABW8K4H2_9GAMM</name>
<organism evidence="3 4">
    <name type="scientific">Dyella koreensis</name>
    <dbReference type="NCBI Taxonomy" id="311235"/>
    <lineage>
        <taxon>Bacteria</taxon>
        <taxon>Pseudomonadati</taxon>
        <taxon>Pseudomonadota</taxon>
        <taxon>Gammaproteobacteria</taxon>
        <taxon>Lysobacterales</taxon>
        <taxon>Rhodanobacteraceae</taxon>
        <taxon>Dyella</taxon>
    </lineage>
</organism>
<keyword evidence="4" id="KW-1185">Reference proteome</keyword>